<proteinExistence type="predicted"/>
<dbReference type="FunFam" id="3.30.160.60:FF:000232">
    <property type="entry name" value="Krueppel-like factor 9"/>
    <property type="match status" value="1"/>
</dbReference>
<evidence type="ECO:0000256" key="2">
    <source>
        <dbReference type="ARBA" id="ARBA00022723"/>
    </source>
</evidence>
<keyword evidence="6" id="KW-0805">Transcription regulation</keyword>
<dbReference type="InterPro" id="IPR013087">
    <property type="entry name" value="Znf_C2H2_type"/>
</dbReference>
<accession>A0AAN8QD60</accession>
<keyword evidence="14" id="KW-1185">Reference proteome</keyword>
<keyword evidence="9" id="KW-0539">Nucleus</keyword>
<evidence type="ECO:0000256" key="11">
    <source>
        <dbReference type="PROSITE-ProRule" id="PRU00042"/>
    </source>
</evidence>
<dbReference type="FunFam" id="3.30.160.60:FF:000595">
    <property type="entry name" value="Krueppel-like factor 14"/>
    <property type="match status" value="1"/>
</dbReference>
<evidence type="ECO:0000313" key="14">
    <source>
        <dbReference type="Proteomes" id="UP001347796"/>
    </source>
</evidence>
<dbReference type="EMBL" id="JAZGQO010000003">
    <property type="protein sequence ID" value="KAK6188937.1"/>
    <property type="molecule type" value="Genomic_DNA"/>
</dbReference>
<keyword evidence="4 11" id="KW-0863">Zinc-finger</keyword>
<dbReference type="PANTHER" id="PTHR23235">
    <property type="entry name" value="KRUEPPEL-LIKE TRANSCRIPTION FACTOR"/>
    <property type="match status" value="1"/>
</dbReference>
<organism evidence="13 14">
    <name type="scientific">Patella caerulea</name>
    <name type="common">Rayed Mediterranean limpet</name>
    <dbReference type="NCBI Taxonomy" id="87958"/>
    <lineage>
        <taxon>Eukaryota</taxon>
        <taxon>Metazoa</taxon>
        <taxon>Spiralia</taxon>
        <taxon>Lophotrochozoa</taxon>
        <taxon>Mollusca</taxon>
        <taxon>Gastropoda</taxon>
        <taxon>Patellogastropoda</taxon>
        <taxon>Patelloidea</taxon>
        <taxon>Patellidae</taxon>
        <taxon>Patella</taxon>
    </lineage>
</organism>
<feature type="domain" description="C2H2-type" evidence="12">
    <location>
        <begin position="212"/>
        <end position="239"/>
    </location>
</feature>
<dbReference type="PANTHER" id="PTHR23235:SF174">
    <property type="entry name" value="CABUT, ISOFORM A"/>
    <property type="match status" value="1"/>
</dbReference>
<dbReference type="SUPFAM" id="SSF57667">
    <property type="entry name" value="beta-beta-alpha zinc fingers"/>
    <property type="match status" value="1"/>
</dbReference>
<dbReference type="SMART" id="SM00355">
    <property type="entry name" value="ZnF_C2H2"/>
    <property type="match status" value="3"/>
</dbReference>
<dbReference type="AlphaFoldDB" id="A0AAN8QD60"/>
<evidence type="ECO:0000259" key="12">
    <source>
        <dbReference type="PROSITE" id="PS50157"/>
    </source>
</evidence>
<dbReference type="GO" id="GO:0005634">
    <property type="term" value="C:nucleus"/>
    <property type="evidence" value="ECO:0007669"/>
    <property type="project" value="UniProtKB-SubCell"/>
</dbReference>
<evidence type="ECO:0000256" key="3">
    <source>
        <dbReference type="ARBA" id="ARBA00022737"/>
    </source>
</evidence>
<dbReference type="PROSITE" id="PS00028">
    <property type="entry name" value="ZINC_FINGER_C2H2_1"/>
    <property type="match status" value="3"/>
</dbReference>
<keyword evidence="8" id="KW-0804">Transcription</keyword>
<dbReference type="GO" id="GO:0000978">
    <property type="term" value="F:RNA polymerase II cis-regulatory region sequence-specific DNA binding"/>
    <property type="evidence" value="ECO:0007669"/>
    <property type="project" value="TreeGrafter"/>
</dbReference>
<feature type="domain" description="C2H2-type" evidence="12">
    <location>
        <begin position="182"/>
        <end position="211"/>
    </location>
</feature>
<dbReference type="InterPro" id="IPR036236">
    <property type="entry name" value="Znf_C2H2_sf"/>
</dbReference>
<evidence type="ECO:0000256" key="4">
    <source>
        <dbReference type="ARBA" id="ARBA00022771"/>
    </source>
</evidence>
<sequence>MTQEIKDGHDEDTNLAAESLVAMSKAITGTEENITANLVKTPENRHSDKRGVVTTTELGQPDSLFMLARILTDLRSIKQETVDIEYESEGYCSFVQENEKNRENLPTNSRPRKQIFQATTPTCLNKMETTEDQKSRKIIMQRENTMASKKLHTCHYTGCEKVYGKSSHLKAHLRTHTGERPFPCTWEACEKRFARSDELARHIRTHTGEKRFACPICDKKFMRSDHLNKHARRHPDFDPSMLKKRITTATVKVVKVDRNSDGISDDHSAASP</sequence>
<keyword evidence="2" id="KW-0479">Metal-binding</keyword>
<dbReference type="PROSITE" id="PS50157">
    <property type="entry name" value="ZINC_FINGER_C2H2_2"/>
    <property type="match status" value="3"/>
</dbReference>
<protein>
    <recommendedName>
        <fullName evidence="10">Krueppel-like factor 14</fullName>
    </recommendedName>
</protein>
<evidence type="ECO:0000256" key="7">
    <source>
        <dbReference type="ARBA" id="ARBA00023125"/>
    </source>
</evidence>
<dbReference type="FunFam" id="3.30.160.60:FF:000018">
    <property type="entry name" value="Krueppel-like factor 15"/>
    <property type="match status" value="1"/>
</dbReference>
<comment type="subcellular location">
    <subcellularLocation>
        <location evidence="1">Nucleus</location>
    </subcellularLocation>
</comment>
<evidence type="ECO:0000256" key="6">
    <source>
        <dbReference type="ARBA" id="ARBA00023015"/>
    </source>
</evidence>
<evidence type="ECO:0000256" key="9">
    <source>
        <dbReference type="ARBA" id="ARBA00023242"/>
    </source>
</evidence>
<reference evidence="13 14" key="1">
    <citation type="submission" date="2024-01" db="EMBL/GenBank/DDBJ databases">
        <title>The genome of the rayed Mediterranean limpet Patella caerulea (Linnaeus, 1758).</title>
        <authorList>
            <person name="Anh-Thu Weber A."/>
            <person name="Halstead-Nussloch G."/>
        </authorList>
    </citation>
    <scope>NUCLEOTIDE SEQUENCE [LARGE SCALE GENOMIC DNA]</scope>
    <source>
        <strain evidence="13">AATW-2023a</strain>
        <tissue evidence="13">Whole specimen</tissue>
    </source>
</reference>
<dbReference type="GO" id="GO:0000981">
    <property type="term" value="F:DNA-binding transcription factor activity, RNA polymerase II-specific"/>
    <property type="evidence" value="ECO:0007669"/>
    <property type="project" value="TreeGrafter"/>
</dbReference>
<feature type="domain" description="C2H2-type" evidence="12">
    <location>
        <begin position="152"/>
        <end position="181"/>
    </location>
</feature>
<evidence type="ECO:0000256" key="10">
    <source>
        <dbReference type="ARBA" id="ARBA00069428"/>
    </source>
</evidence>
<keyword evidence="3" id="KW-0677">Repeat</keyword>
<evidence type="ECO:0000256" key="1">
    <source>
        <dbReference type="ARBA" id="ARBA00004123"/>
    </source>
</evidence>
<evidence type="ECO:0000256" key="5">
    <source>
        <dbReference type="ARBA" id="ARBA00022833"/>
    </source>
</evidence>
<evidence type="ECO:0000256" key="8">
    <source>
        <dbReference type="ARBA" id="ARBA00023163"/>
    </source>
</evidence>
<dbReference type="Pfam" id="PF00096">
    <property type="entry name" value="zf-C2H2"/>
    <property type="match status" value="3"/>
</dbReference>
<evidence type="ECO:0000313" key="13">
    <source>
        <dbReference type="EMBL" id="KAK6188937.1"/>
    </source>
</evidence>
<dbReference type="Proteomes" id="UP001347796">
    <property type="component" value="Unassembled WGS sequence"/>
</dbReference>
<dbReference type="Gene3D" id="3.30.160.60">
    <property type="entry name" value="Classic Zinc Finger"/>
    <property type="match status" value="3"/>
</dbReference>
<keyword evidence="7" id="KW-0238">DNA-binding</keyword>
<name>A0AAN8QD60_PATCE</name>
<gene>
    <name evidence="13" type="ORF">SNE40_005011</name>
</gene>
<comment type="caution">
    <text evidence="13">The sequence shown here is derived from an EMBL/GenBank/DDBJ whole genome shotgun (WGS) entry which is preliminary data.</text>
</comment>
<keyword evidence="5" id="KW-0862">Zinc</keyword>
<dbReference type="GO" id="GO:0008270">
    <property type="term" value="F:zinc ion binding"/>
    <property type="evidence" value="ECO:0007669"/>
    <property type="project" value="UniProtKB-KW"/>
</dbReference>